<dbReference type="Pfam" id="PF18803">
    <property type="entry name" value="CxC2"/>
    <property type="match status" value="1"/>
</dbReference>
<name>A0A8H6XSZ5_9AGAR</name>
<dbReference type="InterPro" id="IPR041457">
    <property type="entry name" value="CxC2_KDZ-assoc"/>
</dbReference>
<evidence type="ECO:0000259" key="2">
    <source>
        <dbReference type="Pfam" id="PF18803"/>
    </source>
</evidence>
<reference evidence="3" key="1">
    <citation type="submission" date="2020-05" db="EMBL/GenBank/DDBJ databases">
        <title>Mycena genomes resolve the evolution of fungal bioluminescence.</title>
        <authorList>
            <person name="Tsai I.J."/>
        </authorList>
    </citation>
    <scope>NUCLEOTIDE SEQUENCE</scope>
    <source>
        <strain evidence="3">CCC161011</strain>
    </source>
</reference>
<dbReference type="AlphaFoldDB" id="A0A8H6XSZ5"/>
<dbReference type="Proteomes" id="UP000620124">
    <property type="component" value="Unassembled WGS sequence"/>
</dbReference>
<feature type="domain" description="CxC2-like cysteine cluster KDZ transposase-associated" evidence="2">
    <location>
        <begin position="226"/>
        <end position="336"/>
    </location>
</feature>
<accession>A0A8H6XSZ5</accession>
<protein>
    <submittedName>
        <fullName evidence="3">CxC2 domain-containing protein</fullName>
    </submittedName>
</protein>
<gene>
    <name evidence="3" type="ORF">MVEN_01610900</name>
</gene>
<feature type="compositionally biased region" description="Polar residues" evidence="1">
    <location>
        <begin position="91"/>
        <end position="103"/>
    </location>
</feature>
<feature type="region of interest" description="Disordered" evidence="1">
    <location>
        <begin position="71"/>
        <end position="103"/>
    </location>
</feature>
<dbReference type="EMBL" id="JACAZI010000013">
    <property type="protein sequence ID" value="KAF7345889.1"/>
    <property type="molecule type" value="Genomic_DNA"/>
</dbReference>
<dbReference type="Pfam" id="PF18758">
    <property type="entry name" value="KDZ"/>
    <property type="match status" value="1"/>
</dbReference>
<dbReference type="OrthoDB" id="2682806at2759"/>
<evidence type="ECO:0000256" key="1">
    <source>
        <dbReference type="SAM" id="MobiDB-lite"/>
    </source>
</evidence>
<sequence length="1168" mass="132166">MTTRRINRVCGRHLEVVSGSHLATSTSVSTHTFSGDVFMSDAHRPINTFVDRASEDSRRIYRDIVPIEPPSPVKNARLAGTHQHSDAPSALQGSGAANSNADTSQERYEMFHNNSWDDTAEDLPQMSLPKFPHAHKGIFSDNTLYNWKEKSRDRYVLEFLHHDGCGDASNTLCPGCRNPKRPPGYRCRECKGTLLFCKQCCIKRHLEHPLHIIDAWDGSKFLRTSLQALGLRVQFGHPPGEYCVNPERGREGFVVLHHNSIHEVDVDYCGPGCENRARAGSHDTQLLRGGWFPASEDRPQTCMTLAALEQFHIANLQAKMTMYDYYQSLVKLTRNDGTKPPDRYQVFIRICREYKHVMSLKRGGRGHDAGGAKATKPGELAIRCPACLRPGVNLPKDWDKVSKEDRFIYTLFIALDACFRLKWGLVSSELKDPGLGTGMAYMLENVPYREYLLGVTDQKEMSTCSGLAALDYANTKFSRGYSTTGVGMGVCARHEFIQPNGVGDLQKGERYANMDYIFGSLLRHHDPLLRKVISYDIICQWFKFLFERLILLPELVRCILILPWLAFVIPKMHIDAHTIACTILFSLNLIPGSGQTDSEGIERPWANVGGIASSTRMMGPGARHDTIDDHWLFWNWMKLTSLADTLHRRLDNALEQQAIQREALKDFSEQQKGRVEAWKQMVHDYEEDPKKKNPYEMVVTGLTEMQVRLQFQKEEEEAAKLGLPAKHKVTPSVFMVECLQVEEDQREVRVQAELKKAKTTSQQIDIGVLRTKLIRRLAQLQKLQNTYSPASIVVLEKREALPEEQPEDEPLFLPSTLSEAERTNGGCSEGLWEMEYLLRDTQCRGALAKLRNQLVIKAQFLNYKHLHSRGQGAITRARTIVGHNKSKIRLHSEKYQAAWDALFTMTGGIEGAMGWRKLRKADIRCMEDAEDIRIKEKRQERAKERHKRKFQELLDHGVEVPAWVQEASEGEDDAGEDPGGRGTESRREVSWIWTAAGMTGTDAALEDALQIEWAKAYARSRRWDEEVRLLKEEFCRLPLSLEFEAALWARRADVVRGMVSTLDGAYVQGLIAYALKQEALFSNIAARARTTETEPKVARGKKKPREKIVDPLAEATRRGGMGNVDLDEEDGDDDERLLAAADEGDAFEDAGEVDSDEELIMAGELDDV</sequence>
<evidence type="ECO:0000313" key="3">
    <source>
        <dbReference type="EMBL" id="KAF7345889.1"/>
    </source>
</evidence>
<dbReference type="PANTHER" id="PTHR33104:SF2">
    <property type="entry name" value="CXC3 LIKE CYSTEINE CLUSTER DOMAIN-CONTAINING PROTEIN"/>
    <property type="match status" value="1"/>
</dbReference>
<feature type="region of interest" description="Disordered" evidence="1">
    <location>
        <begin position="966"/>
        <end position="987"/>
    </location>
</feature>
<evidence type="ECO:0000313" key="4">
    <source>
        <dbReference type="Proteomes" id="UP000620124"/>
    </source>
</evidence>
<dbReference type="PANTHER" id="PTHR33104">
    <property type="entry name" value="SI:DKEY-29D5.2"/>
    <property type="match status" value="1"/>
</dbReference>
<comment type="caution">
    <text evidence="3">The sequence shown here is derived from an EMBL/GenBank/DDBJ whole genome shotgun (WGS) entry which is preliminary data.</text>
</comment>
<keyword evidence="4" id="KW-1185">Reference proteome</keyword>
<organism evidence="3 4">
    <name type="scientific">Mycena venus</name>
    <dbReference type="NCBI Taxonomy" id="2733690"/>
    <lineage>
        <taxon>Eukaryota</taxon>
        <taxon>Fungi</taxon>
        <taxon>Dikarya</taxon>
        <taxon>Basidiomycota</taxon>
        <taxon>Agaricomycotina</taxon>
        <taxon>Agaricomycetes</taxon>
        <taxon>Agaricomycetidae</taxon>
        <taxon>Agaricales</taxon>
        <taxon>Marasmiineae</taxon>
        <taxon>Mycenaceae</taxon>
        <taxon>Mycena</taxon>
    </lineage>
</organism>
<proteinExistence type="predicted"/>
<dbReference type="InterPro" id="IPR040521">
    <property type="entry name" value="KDZ"/>
</dbReference>